<evidence type="ECO:0000313" key="2">
    <source>
        <dbReference type="EMBL" id="CAF4436317.1"/>
    </source>
</evidence>
<evidence type="ECO:0008006" key="4">
    <source>
        <dbReference type="Google" id="ProtNLM"/>
    </source>
</evidence>
<evidence type="ECO:0000313" key="1">
    <source>
        <dbReference type="EMBL" id="CAF1572581.1"/>
    </source>
</evidence>
<dbReference type="EMBL" id="CAJNOQ010030085">
    <property type="protein sequence ID" value="CAF1572581.1"/>
    <property type="molecule type" value="Genomic_DNA"/>
</dbReference>
<comment type="caution">
    <text evidence="1">The sequence shown here is derived from an EMBL/GenBank/DDBJ whole genome shotgun (WGS) entry which is preliminary data.</text>
</comment>
<sequence length="189" mass="19764">MVNKTNVFSLLCYDLGICNNVTNICGPNPALHRCNEGDFGDGPSNKFACSCRSSPTDPATTNPGRPCVPSASTVTSPGGSTATLPGGSTITTAPSNKCQNGGVDIGGNCVCPSGFAASALCNNIICTGSYCNIILGSGYESVCQCVLGRWGDNCEWIGEENDVLITARSKDHDYKRNQQAHRDFLGLKT</sequence>
<protein>
    <recommendedName>
        <fullName evidence="4">EGF-like domain-containing protein</fullName>
    </recommendedName>
</protein>
<dbReference type="Proteomes" id="UP000681722">
    <property type="component" value="Unassembled WGS sequence"/>
</dbReference>
<dbReference type="Proteomes" id="UP000663829">
    <property type="component" value="Unassembled WGS sequence"/>
</dbReference>
<organism evidence="1 3">
    <name type="scientific">Didymodactylos carnosus</name>
    <dbReference type="NCBI Taxonomy" id="1234261"/>
    <lineage>
        <taxon>Eukaryota</taxon>
        <taxon>Metazoa</taxon>
        <taxon>Spiralia</taxon>
        <taxon>Gnathifera</taxon>
        <taxon>Rotifera</taxon>
        <taxon>Eurotatoria</taxon>
        <taxon>Bdelloidea</taxon>
        <taxon>Philodinida</taxon>
        <taxon>Philodinidae</taxon>
        <taxon>Didymodactylos</taxon>
    </lineage>
</organism>
<evidence type="ECO:0000313" key="3">
    <source>
        <dbReference type="Proteomes" id="UP000663829"/>
    </source>
</evidence>
<dbReference type="AlphaFoldDB" id="A0A815YQC0"/>
<proteinExistence type="predicted"/>
<accession>A0A815YQC0</accession>
<keyword evidence="3" id="KW-1185">Reference proteome</keyword>
<gene>
    <name evidence="1" type="ORF">GPM918_LOCUS40501</name>
    <name evidence="2" type="ORF">SRO942_LOCUS41448</name>
</gene>
<name>A0A815YQC0_9BILA</name>
<reference evidence="1" key="1">
    <citation type="submission" date="2021-02" db="EMBL/GenBank/DDBJ databases">
        <authorList>
            <person name="Nowell W R."/>
        </authorList>
    </citation>
    <scope>NUCLEOTIDE SEQUENCE</scope>
</reference>
<dbReference type="EMBL" id="CAJOBC010095927">
    <property type="protein sequence ID" value="CAF4436317.1"/>
    <property type="molecule type" value="Genomic_DNA"/>
</dbReference>